<dbReference type="Proteomes" id="UP001595969">
    <property type="component" value="Unassembled WGS sequence"/>
</dbReference>
<comment type="caution">
    <text evidence="1">The sequence shown here is derived from an EMBL/GenBank/DDBJ whole genome shotgun (WGS) entry which is preliminary data.</text>
</comment>
<dbReference type="EMBL" id="JBHSGS010000016">
    <property type="protein sequence ID" value="MFC4718766.1"/>
    <property type="molecule type" value="Genomic_DNA"/>
</dbReference>
<proteinExistence type="predicted"/>
<name>A0ABV9MUD6_9ENTE</name>
<sequence>MSDSIERLNKLAEEKRKQRPFAKLDKMEKELNLDDQPDIDVEDSDYIAQTQNKKTVIDEQSIIELSASKQAKFNNQAPS</sequence>
<dbReference type="RefSeq" id="WP_204653534.1">
    <property type="nucleotide sequence ID" value="NZ_JAFBFD010000010.1"/>
</dbReference>
<reference evidence="2" key="1">
    <citation type="journal article" date="2019" name="Int. J. Syst. Evol. Microbiol.">
        <title>The Global Catalogue of Microorganisms (GCM) 10K type strain sequencing project: providing services to taxonomists for standard genome sequencing and annotation.</title>
        <authorList>
            <consortium name="The Broad Institute Genomics Platform"/>
            <consortium name="The Broad Institute Genome Sequencing Center for Infectious Disease"/>
            <person name="Wu L."/>
            <person name="Ma J."/>
        </authorList>
    </citation>
    <scope>NUCLEOTIDE SEQUENCE [LARGE SCALE GENOMIC DNA]</scope>
    <source>
        <strain evidence="2">CGMCC 1.19032</strain>
    </source>
</reference>
<protein>
    <submittedName>
        <fullName evidence="1">Uncharacterized protein</fullName>
    </submittedName>
</protein>
<accession>A0ABV9MUD6</accession>
<gene>
    <name evidence="1" type="ORF">ACFO5I_03275</name>
</gene>
<evidence type="ECO:0000313" key="2">
    <source>
        <dbReference type="Proteomes" id="UP001595969"/>
    </source>
</evidence>
<keyword evidence="2" id="KW-1185">Reference proteome</keyword>
<evidence type="ECO:0000313" key="1">
    <source>
        <dbReference type="EMBL" id="MFC4718766.1"/>
    </source>
</evidence>
<organism evidence="1 2">
    <name type="scientific">Enterococcus lemanii</name>
    <dbReference type="NCBI Taxonomy" id="1159752"/>
    <lineage>
        <taxon>Bacteria</taxon>
        <taxon>Bacillati</taxon>
        <taxon>Bacillota</taxon>
        <taxon>Bacilli</taxon>
        <taxon>Lactobacillales</taxon>
        <taxon>Enterococcaceae</taxon>
        <taxon>Enterococcus</taxon>
    </lineage>
</organism>